<evidence type="ECO:0000313" key="1">
    <source>
        <dbReference type="EMBL" id="OFA08523.1"/>
    </source>
</evidence>
<accession>A0A1E7X671</accession>
<dbReference type="EMBL" id="LROM01000047">
    <property type="protein sequence ID" value="OFA08523.1"/>
    <property type="molecule type" value="Genomic_DNA"/>
</dbReference>
<keyword evidence="2" id="KW-1185">Reference proteome</keyword>
<proteinExistence type="predicted"/>
<organism evidence="1 2">
    <name type="scientific">Duganella phyllosphaerae</name>
    <dbReference type="NCBI Taxonomy" id="762836"/>
    <lineage>
        <taxon>Bacteria</taxon>
        <taxon>Pseudomonadati</taxon>
        <taxon>Pseudomonadota</taxon>
        <taxon>Betaproteobacteria</taxon>
        <taxon>Burkholderiales</taxon>
        <taxon>Oxalobacteraceae</taxon>
        <taxon>Telluria group</taxon>
        <taxon>Duganella</taxon>
    </lineage>
</organism>
<reference evidence="2" key="1">
    <citation type="journal article" date="2016" name="Front. Microbiol.">
        <title>Molecular Keys to the Janthinobacterium and Duganella spp. Interaction with the Plant Pathogen Fusarium graminearum.</title>
        <authorList>
            <person name="Haack F.S."/>
            <person name="Poehlein A."/>
            <person name="Kroger C."/>
            <person name="Voigt C.A."/>
            <person name="Piepenbring M."/>
            <person name="Bode H.B."/>
            <person name="Daniel R."/>
            <person name="Schafer W."/>
            <person name="Streit W.R."/>
        </authorList>
    </citation>
    <scope>NUCLEOTIDE SEQUENCE [LARGE SCALE GENOMIC DNA]</scope>
    <source>
        <strain evidence="2">T54</strain>
    </source>
</reference>
<protein>
    <submittedName>
        <fullName evidence="1">Uncharacterized protein</fullName>
    </submittedName>
</protein>
<dbReference type="Proteomes" id="UP000175989">
    <property type="component" value="Unassembled WGS sequence"/>
</dbReference>
<evidence type="ECO:0000313" key="2">
    <source>
        <dbReference type="Proteomes" id="UP000175989"/>
    </source>
</evidence>
<name>A0A1E7X671_9BURK</name>
<sequence length="656" mass="66101">MRNHVVSCIGARQRVAAHRHSLVDTGVLGRKTARAAAGQRHRVARNQARIGNTGSVERSRGRGVVHFIDGADAAQREAFGSHGIAAASGAERIVIAGQAAVAAAAQAQTRGAGERRTALHILAGEIGGIPGAGNAEALARHAGCRQGAARHRCGAVIGPCSRQGQIGLVDGGGQAGRLVDHVVAGIGAAQRKTADGNGLASAGIGIGKGGGAGTERNAVAADDTGGDTGAAGQGGRRGAIIGFAVGSHTREVDGFGRDRGSLGVEATDEVLVAVVADDGGAIAGGAGDGAGARSGNASDSDGFVGADILVGKHALRTGGIERQSGRQGRCGSQSRHGRCQGAIVSLRGSHAGHIDSHVGRQLTGVSLQVGGKVGRRAIAGRIVKDGKGASTIGQQDKILTRIGKFDRACTRGSIICLQYDFPGAVSQDAPANRPAGGVACILHVGGYFEINVAIGAQRERVVTHFPINTWIVGRIIIRRGTNVIEHDDIAIAGRSGTRHARATGRRPGGLDGHVAMIERSRQNTCVDIDGVGNTVQPTVKNTVIAYRNIIGIEQPVACHAMGRRCIDGGAGIDAQVLAGGFHLAAVAGGAAAACRDAAVELRGAIRPDRHTAAVASGQSIGLDRGACCNCRGVRILLGAGAEEISADECGAAAGVA</sequence>
<dbReference type="AlphaFoldDB" id="A0A1E7X671"/>
<gene>
    <name evidence="1" type="ORF">DUPY_06520</name>
</gene>
<comment type="caution">
    <text evidence="1">The sequence shown here is derived from an EMBL/GenBank/DDBJ whole genome shotgun (WGS) entry which is preliminary data.</text>
</comment>